<feature type="transmembrane region" description="Helical" evidence="6">
    <location>
        <begin position="151"/>
        <end position="173"/>
    </location>
</feature>
<keyword evidence="4 6" id="KW-1133">Transmembrane helix</keyword>
<protein>
    <recommendedName>
        <fullName evidence="6">GDT1 family protein</fullName>
    </recommendedName>
</protein>
<dbReference type="Pfam" id="PF01169">
    <property type="entry name" value="GDT1"/>
    <property type="match status" value="2"/>
</dbReference>
<evidence type="ECO:0000256" key="5">
    <source>
        <dbReference type="ARBA" id="ARBA00023136"/>
    </source>
</evidence>
<dbReference type="Proteomes" id="UP000030013">
    <property type="component" value="Unassembled WGS sequence"/>
</dbReference>
<evidence type="ECO:0000256" key="3">
    <source>
        <dbReference type="ARBA" id="ARBA00022692"/>
    </source>
</evidence>
<feature type="transmembrane region" description="Helical" evidence="6">
    <location>
        <begin position="6"/>
        <end position="26"/>
    </location>
</feature>
<organism evidence="7 8">
    <name type="scientific">Knoellia aerolata DSM 18566</name>
    <dbReference type="NCBI Taxonomy" id="1385519"/>
    <lineage>
        <taxon>Bacteria</taxon>
        <taxon>Bacillati</taxon>
        <taxon>Actinomycetota</taxon>
        <taxon>Actinomycetes</taxon>
        <taxon>Micrococcales</taxon>
        <taxon>Intrasporangiaceae</taxon>
        <taxon>Knoellia</taxon>
    </lineage>
</organism>
<sequence length="205" mass="21831">MGIDLVTIAIVFATIFVVELPDKTFIATLVMSTRFRPLLVWVGVVAAFFVQTLVAVAIGGVLNQLPKKPIEIFAAVLFLVGGIILLRGASKADEEEAEVEEEFGAKSAARQLAGWKVVTFSFTILFLAEWGDLSQILTASMVLRFDDPLSVFIGAFLALAAVSGLAALLGRTLLQRIRLSTIRRVGGGVCLVLATVSALQIAGVL</sequence>
<evidence type="ECO:0000256" key="6">
    <source>
        <dbReference type="RuleBase" id="RU365102"/>
    </source>
</evidence>
<dbReference type="AlphaFoldDB" id="A0A0A0JR50"/>
<name>A0A0A0JR50_9MICO</name>
<dbReference type="RefSeq" id="WP_052113258.1">
    <property type="nucleotide sequence ID" value="NZ_AVPL01000079.1"/>
</dbReference>
<reference evidence="7 8" key="1">
    <citation type="submission" date="2013-08" db="EMBL/GenBank/DDBJ databases">
        <title>The genome sequence of Knoellia aerolata.</title>
        <authorList>
            <person name="Zhu W."/>
            <person name="Wang G."/>
        </authorList>
    </citation>
    <scope>NUCLEOTIDE SEQUENCE [LARGE SCALE GENOMIC DNA]</scope>
    <source>
        <strain evidence="7 8">DSM 18566</strain>
    </source>
</reference>
<keyword evidence="5 6" id="KW-0472">Membrane</keyword>
<dbReference type="PANTHER" id="PTHR12608">
    <property type="entry name" value="TRANSMEMBRANE PROTEIN HTP-1 RELATED"/>
    <property type="match status" value="1"/>
</dbReference>
<keyword evidence="3 6" id="KW-0812">Transmembrane</keyword>
<evidence type="ECO:0000256" key="4">
    <source>
        <dbReference type="ARBA" id="ARBA00022989"/>
    </source>
</evidence>
<comment type="caution">
    <text evidence="7">The sequence shown here is derived from an EMBL/GenBank/DDBJ whole genome shotgun (WGS) entry which is preliminary data.</text>
</comment>
<dbReference type="eggNOG" id="COG2119">
    <property type="taxonomic scope" value="Bacteria"/>
</dbReference>
<comment type="subcellular location">
    <subcellularLocation>
        <location evidence="1 6">Membrane</location>
        <topology evidence="1 6">Multi-pass membrane protein</topology>
    </subcellularLocation>
</comment>
<dbReference type="PANTHER" id="PTHR12608:SF1">
    <property type="entry name" value="TRANSMEMBRANE PROTEIN 165"/>
    <property type="match status" value="1"/>
</dbReference>
<feature type="transmembrane region" description="Helical" evidence="6">
    <location>
        <begin position="185"/>
        <end position="204"/>
    </location>
</feature>
<gene>
    <name evidence="7" type="ORF">N801_16080</name>
</gene>
<evidence type="ECO:0000256" key="2">
    <source>
        <dbReference type="ARBA" id="ARBA00009190"/>
    </source>
</evidence>
<evidence type="ECO:0000313" key="8">
    <source>
        <dbReference type="Proteomes" id="UP000030013"/>
    </source>
</evidence>
<accession>A0A0A0JR50</accession>
<evidence type="ECO:0000256" key="1">
    <source>
        <dbReference type="ARBA" id="ARBA00004141"/>
    </source>
</evidence>
<feature type="transmembrane region" description="Helical" evidence="6">
    <location>
        <begin position="68"/>
        <end position="86"/>
    </location>
</feature>
<keyword evidence="8" id="KW-1185">Reference proteome</keyword>
<feature type="transmembrane region" description="Helical" evidence="6">
    <location>
        <begin position="113"/>
        <end position="131"/>
    </location>
</feature>
<proteinExistence type="inferred from homology"/>
<dbReference type="EMBL" id="AVPL01000079">
    <property type="protein sequence ID" value="KGN39688.1"/>
    <property type="molecule type" value="Genomic_DNA"/>
</dbReference>
<dbReference type="GO" id="GO:0016020">
    <property type="term" value="C:membrane"/>
    <property type="evidence" value="ECO:0007669"/>
    <property type="project" value="UniProtKB-SubCell"/>
</dbReference>
<dbReference type="GO" id="GO:0046873">
    <property type="term" value="F:metal ion transmembrane transporter activity"/>
    <property type="evidence" value="ECO:0007669"/>
    <property type="project" value="InterPro"/>
</dbReference>
<comment type="similarity">
    <text evidence="2 6">Belongs to the GDT1 family.</text>
</comment>
<dbReference type="STRING" id="1385519.N801_16080"/>
<dbReference type="InterPro" id="IPR001727">
    <property type="entry name" value="GDT1-like"/>
</dbReference>
<evidence type="ECO:0000313" key="7">
    <source>
        <dbReference type="EMBL" id="KGN39688.1"/>
    </source>
</evidence>
<feature type="transmembrane region" description="Helical" evidence="6">
    <location>
        <begin position="38"/>
        <end position="62"/>
    </location>
</feature>